<evidence type="ECO:0000256" key="1">
    <source>
        <dbReference type="SAM" id="Phobius"/>
    </source>
</evidence>
<sequence>MVPRNDHLWIGLAVSFFLSFVSYALFLQLGEWFTASAGRAISFRPRTLALIAICLNILPMNVFRRTYRTKSLKGLVIGVMIMAAVWFFYFGRELLEG</sequence>
<dbReference type="OrthoDB" id="1493500at2"/>
<feature type="transmembrane region" description="Helical" evidence="1">
    <location>
        <begin position="7"/>
        <end position="26"/>
    </location>
</feature>
<evidence type="ECO:0000313" key="3">
    <source>
        <dbReference type="Proteomes" id="UP000237662"/>
    </source>
</evidence>
<proteinExistence type="predicted"/>
<comment type="caution">
    <text evidence="2">The sequence shown here is derived from an EMBL/GenBank/DDBJ whole genome shotgun (WGS) entry which is preliminary data.</text>
</comment>
<gene>
    <name evidence="2" type="ORF">CLV84_1812</name>
</gene>
<keyword evidence="3" id="KW-1185">Reference proteome</keyword>
<feature type="transmembrane region" description="Helical" evidence="1">
    <location>
        <begin position="46"/>
        <end position="63"/>
    </location>
</feature>
<keyword evidence="1" id="KW-0472">Membrane</keyword>
<dbReference type="AlphaFoldDB" id="A0A2S6IBL1"/>
<reference evidence="2 3" key="1">
    <citation type="submission" date="2018-02" db="EMBL/GenBank/DDBJ databases">
        <title>Genomic Encyclopedia of Archaeal and Bacterial Type Strains, Phase II (KMG-II): from individual species to whole genera.</title>
        <authorList>
            <person name="Goeker M."/>
        </authorList>
    </citation>
    <scope>NUCLEOTIDE SEQUENCE [LARGE SCALE GENOMIC DNA]</scope>
    <source>
        <strain evidence="2 3">DSM 29526</strain>
    </source>
</reference>
<organism evidence="2 3">
    <name type="scientific">Neolewinella xylanilytica</name>
    <dbReference type="NCBI Taxonomy" id="1514080"/>
    <lineage>
        <taxon>Bacteria</taxon>
        <taxon>Pseudomonadati</taxon>
        <taxon>Bacteroidota</taxon>
        <taxon>Saprospiria</taxon>
        <taxon>Saprospirales</taxon>
        <taxon>Lewinellaceae</taxon>
        <taxon>Neolewinella</taxon>
    </lineage>
</organism>
<keyword evidence="1" id="KW-1133">Transmembrane helix</keyword>
<keyword evidence="1" id="KW-0812">Transmembrane</keyword>
<dbReference type="RefSeq" id="WP_104419371.1">
    <property type="nucleotide sequence ID" value="NZ_PTJC01000005.1"/>
</dbReference>
<dbReference type="EMBL" id="PTJC01000005">
    <property type="protein sequence ID" value="PPK88839.1"/>
    <property type="molecule type" value="Genomic_DNA"/>
</dbReference>
<evidence type="ECO:0000313" key="2">
    <source>
        <dbReference type="EMBL" id="PPK88839.1"/>
    </source>
</evidence>
<dbReference type="Proteomes" id="UP000237662">
    <property type="component" value="Unassembled WGS sequence"/>
</dbReference>
<protein>
    <submittedName>
        <fullName evidence="2">Uncharacterized protein</fullName>
    </submittedName>
</protein>
<feature type="transmembrane region" description="Helical" evidence="1">
    <location>
        <begin position="75"/>
        <end position="91"/>
    </location>
</feature>
<accession>A0A2S6IBL1</accession>
<name>A0A2S6IBL1_9BACT</name>